<evidence type="ECO:0000313" key="3">
    <source>
        <dbReference type="Proteomes" id="UP000308730"/>
    </source>
</evidence>
<evidence type="ECO:0000313" key="2">
    <source>
        <dbReference type="EMBL" id="THH33320.1"/>
    </source>
</evidence>
<dbReference type="OrthoDB" id="2905268at2759"/>
<sequence>MAPYNFPQGPVNETNTQKFTDIMDINGPGADIAFVAYGKHCHPAANIQLKSTSLAGVHATTLFFLCLNLLWEERRKNDVGLHTSPRLLSWAPSEMASICSSTRTLSSIIEVIPVDQGNLRSNNTDNAVDTVVYITGLWFTDWLMVRRFAAQRLWRKRTDVWMPILYLASIVMSIFLLHQLVSPGGTLWVPESVNFALAYWSTSVANNLMLTLSIVGFLLYMRLRVRRAMGPNHNSAYLSISTILIESAFLYIAFTLVFLIPLAKNSEVNLLWFQVLPQVQFIAPLLIILRVAQGRALKCKAVDETKSTVRGPNSNPSSRNLQFGNLATNTATYSSTTINLTKKTTKSDTVQQEGQSVEILVLEPIKKAEGWLIRIIGW</sequence>
<keyword evidence="3" id="KW-1185">Reference proteome</keyword>
<feature type="transmembrane region" description="Helical" evidence="1">
    <location>
        <begin position="197"/>
        <end position="223"/>
    </location>
</feature>
<dbReference type="EMBL" id="SGPM01000008">
    <property type="protein sequence ID" value="THH33320.1"/>
    <property type="molecule type" value="Genomic_DNA"/>
</dbReference>
<feature type="transmembrane region" description="Helical" evidence="1">
    <location>
        <begin position="235"/>
        <end position="259"/>
    </location>
</feature>
<accession>A0A4S4NBI5</accession>
<feature type="transmembrane region" description="Helical" evidence="1">
    <location>
        <begin position="160"/>
        <end position="177"/>
    </location>
</feature>
<feature type="transmembrane region" description="Helical" evidence="1">
    <location>
        <begin position="271"/>
        <end position="292"/>
    </location>
</feature>
<keyword evidence="1" id="KW-0472">Membrane</keyword>
<gene>
    <name evidence="2" type="ORF">EUX98_g871</name>
</gene>
<protein>
    <submittedName>
        <fullName evidence="2">Uncharacterized protein</fullName>
    </submittedName>
</protein>
<name>A0A4S4NBI5_9APHY</name>
<evidence type="ECO:0000256" key="1">
    <source>
        <dbReference type="SAM" id="Phobius"/>
    </source>
</evidence>
<keyword evidence="1" id="KW-1133">Transmembrane helix</keyword>
<proteinExistence type="predicted"/>
<feature type="transmembrane region" description="Helical" evidence="1">
    <location>
        <begin position="53"/>
        <end position="71"/>
    </location>
</feature>
<comment type="caution">
    <text evidence="2">The sequence shown here is derived from an EMBL/GenBank/DDBJ whole genome shotgun (WGS) entry which is preliminary data.</text>
</comment>
<organism evidence="2 3">
    <name type="scientific">Antrodiella citrinella</name>
    <dbReference type="NCBI Taxonomy" id="2447956"/>
    <lineage>
        <taxon>Eukaryota</taxon>
        <taxon>Fungi</taxon>
        <taxon>Dikarya</taxon>
        <taxon>Basidiomycota</taxon>
        <taxon>Agaricomycotina</taxon>
        <taxon>Agaricomycetes</taxon>
        <taxon>Polyporales</taxon>
        <taxon>Steccherinaceae</taxon>
        <taxon>Antrodiella</taxon>
    </lineage>
</organism>
<dbReference type="Proteomes" id="UP000308730">
    <property type="component" value="Unassembled WGS sequence"/>
</dbReference>
<keyword evidence="1" id="KW-0812">Transmembrane</keyword>
<reference evidence="2 3" key="1">
    <citation type="submission" date="2019-02" db="EMBL/GenBank/DDBJ databases">
        <title>Genome sequencing of the rare red list fungi Antrodiella citrinella (Flaviporus citrinellus).</title>
        <authorList>
            <person name="Buettner E."/>
            <person name="Kellner H."/>
        </authorList>
    </citation>
    <scope>NUCLEOTIDE SEQUENCE [LARGE SCALE GENOMIC DNA]</scope>
    <source>
        <strain evidence="2 3">DSM 108506</strain>
    </source>
</reference>
<dbReference type="AlphaFoldDB" id="A0A4S4NBI5"/>